<dbReference type="EMBL" id="MRZV01000510">
    <property type="protein sequence ID" value="PIK48638.1"/>
    <property type="molecule type" value="Genomic_DNA"/>
</dbReference>
<evidence type="ECO:0000256" key="1">
    <source>
        <dbReference type="SAM" id="SignalP"/>
    </source>
</evidence>
<evidence type="ECO:0000313" key="3">
    <source>
        <dbReference type="Proteomes" id="UP000230750"/>
    </source>
</evidence>
<keyword evidence="1" id="KW-0732">Signal</keyword>
<accession>A0A2G8KL12</accession>
<protein>
    <recommendedName>
        <fullName evidence="4">Immunoglobulin V-set domain-containing protein</fullName>
    </recommendedName>
</protein>
<dbReference type="OrthoDB" id="10012075at2759"/>
<evidence type="ECO:0008006" key="4">
    <source>
        <dbReference type="Google" id="ProtNLM"/>
    </source>
</evidence>
<sequence length="114" mass="12357">MDKALFLLILTTLLACISASDVQVSMASVILEEGQTGNIFCNVNGIGSYYWRKGNSFDNSTEVAYIISGVPSAGDGSYSEMKMGLCSLGALSLKTKESIFVESLQRRRIAMERS</sequence>
<name>A0A2G8KL12_STIJA</name>
<reference evidence="2 3" key="1">
    <citation type="journal article" date="2017" name="PLoS Biol.">
        <title>The sea cucumber genome provides insights into morphological evolution and visceral regeneration.</title>
        <authorList>
            <person name="Zhang X."/>
            <person name="Sun L."/>
            <person name="Yuan J."/>
            <person name="Sun Y."/>
            <person name="Gao Y."/>
            <person name="Zhang L."/>
            <person name="Li S."/>
            <person name="Dai H."/>
            <person name="Hamel J.F."/>
            <person name="Liu C."/>
            <person name="Yu Y."/>
            <person name="Liu S."/>
            <person name="Lin W."/>
            <person name="Guo K."/>
            <person name="Jin S."/>
            <person name="Xu P."/>
            <person name="Storey K.B."/>
            <person name="Huan P."/>
            <person name="Zhang T."/>
            <person name="Zhou Y."/>
            <person name="Zhang J."/>
            <person name="Lin C."/>
            <person name="Li X."/>
            <person name="Xing L."/>
            <person name="Huo D."/>
            <person name="Sun M."/>
            <person name="Wang L."/>
            <person name="Mercier A."/>
            <person name="Li F."/>
            <person name="Yang H."/>
            <person name="Xiang J."/>
        </authorList>
    </citation>
    <scope>NUCLEOTIDE SEQUENCE [LARGE SCALE GENOMIC DNA]</scope>
    <source>
        <strain evidence="2">Shaxun</strain>
        <tissue evidence="2">Muscle</tissue>
    </source>
</reference>
<keyword evidence="3" id="KW-1185">Reference proteome</keyword>
<feature type="chain" id="PRO_5013963614" description="Immunoglobulin V-set domain-containing protein" evidence="1">
    <location>
        <begin position="20"/>
        <end position="114"/>
    </location>
</feature>
<organism evidence="2 3">
    <name type="scientific">Stichopus japonicus</name>
    <name type="common">Sea cucumber</name>
    <dbReference type="NCBI Taxonomy" id="307972"/>
    <lineage>
        <taxon>Eukaryota</taxon>
        <taxon>Metazoa</taxon>
        <taxon>Echinodermata</taxon>
        <taxon>Eleutherozoa</taxon>
        <taxon>Echinozoa</taxon>
        <taxon>Holothuroidea</taxon>
        <taxon>Aspidochirotacea</taxon>
        <taxon>Aspidochirotida</taxon>
        <taxon>Stichopodidae</taxon>
        <taxon>Apostichopus</taxon>
    </lineage>
</organism>
<dbReference type="PROSITE" id="PS51257">
    <property type="entry name" value="PROKAR_LIPOPROTEIN"/>
    <property type="match status" value="1"/>
</dbReference>
<evidence type="ECO:0000313" key="2">
    <source>
        <dbReference type="EMBL" id="PIK48638.1"/>
    </source>
</evidence>
<dbReference type="AlphaFoldDB" id="A0A2G8KL12"/>
<gene>
    <name evidence="2" type="ORF">BSL78_14490</name>
</gene>
<feature type="signal peptide" evidence="1">
    <location>
        <begin position="1"/>
        <end position="19"/>
    </location>
</feature>
<comment type="caution">
    <text evidence="2">The sequence shown here is derived from an EMBL/GenBank/DDBJ whole genome shotgun (WGS) entry which is preliminary data.</text>
</comment>
<dbReference type="Proteomes" id="UP000230750">
    <property type="component" value="Unassembled WGS sequence"/>
</dbReference>
<proteinExistence type="predicted"/>